<keyword evidence="7" id="KW-1185">Reference proteome</keyword>
<dbReference type="Pfam" id="PF01609">
    <property type="entry name" value="DDE_Tnp_1"/>
    <property type="match status" value="1"/>
</dbReference>
<dbReference type="GO" id="GO:0006313">
    <property type="term" value="P:DNA transposition"/>
    <property type="evidence" value="ECO:0007669"/>
    <property type="project" value="InterPro"/>
</dbReference>
<evidence type="ECO:0000256" key="3">
    <source>
        <dbReference type="ARBA" id="ARBA00023125"/>
    </source>
</evidence>
<evidence type="ECO:0000256" key="4">
    <source>
        <dbReference type="ARBA" id="ARBA00023172"/>
    </source>
</evidence>
<keyword evidence="2" id="KW-0815">Transposition</keyword>
<sequence>MQDKDIKTSTYSQLFQPIFQQRIFEQLTELGVDKYVKKLSAIQLIQLIAHAQIQQQDNLREITSNFYNEDFCRAIGLESISASQISRRLRTLPPDAVKLLFKQSLTELGSQIGFDKLTKELGRLHLIDSSTISLCLTRYPWAIFRQTKSGIKLHLRLQFQDGIALPGQAVITNAKVADKREMDELVVTDKDAINVFDRGYIDYRKFDPYCQKGIRFVTRLKWNALIDVVKDFPVNGSILKDQQVYLGGNQTKMEHPLRLIEVLDTQGERIVIITNDFELEATAVGDLYRYRWQIELFFKWLKQHFSIKHFYGLSMPAVENQLYIALCSYCLLLLFKLKTGYTHTLLELTRILKVNIHKPFETLLEKLRRNPQRHSRGRHRTDYDLIYRMIEWQFFETRETDHLDDLTYDPMFL</sequence>
<dbReference type="GO" id="GO:0004803">
    <property type="term" value="F:transposase activity"/>
    <property type="evidence" value="ECO:0007669"/>
    <property type="project" value="InterPro"/>
</dbReference>
<evidence type="ECO:0000313" key="6">
    <source>
        <dbReference type="EMBL" id="TCL70747.1"/>
    </source>
</evidence>
<dbReference type="OrthoDB" id="29496at2"/>
<comment type="similarity">
    <text evidence="1">Belongs to the transposase 11 family.</text>
</comment>
<keyword evidence="4" id="KW-0233">DNA recombination</keyword>
<dbReference type="RefSeq" id="WP_132014025.1">
    <property type="nucleotide sequence ID" value="NZ_SLUN01000009.1"/>
</dbReference>
<dbReference type="PANTHER" id="PTHR33258:SF1">
    <property type="entry name" value="TRANSPOSASE INSL FOR INSERTION SEQUENCE ELEMENT IS186A-RELATED"/>
    <property type="match status" value="1"/>
</dbReference>
<dbReference type="InterPro" id="IPR012337">
    <property type="entry name" value="RNaseH-like_sf"/>
</dbReference>
<feature type="domain" description="Transposase IS4-like" evidence="5">
    <location>
        <begin position="126"/>
        <end position="331"/>
    </location>
</feature>
<dbReference type="EMBL" id="SLUN01000009">
    <property type="protein sequence ID" value="TCL70747.1"/>
    <property type="molecule type" value="Genomic_DNA"/>
</dbReference>
<accession>A0A4V2QF71</accession>
<dbReference type="InterPro" id="IPR047952">
    <property type="entry name" value="Transpos_IS4"/>
</dbReference>
<evidence type="ECO:0000256" key="1">
    <source>
        <dbReference type="ARBA" id="ARBA00010075"/>
    </source>
</evidence>
<dbReference type="PANTHER" id="PTHR33258">
    <property type="entry name" value="TRANSPOSASE INSL FOR INSERTION SEQUENCE ELEMENT IS186A-RELATED"/>
    <property type="match status" value="1"/>
</dbReference>
<protein>
    <submittedName>
        <fullName evidence="6">IS4 family transposase</fullName>
    </submittedName>
</protein>
<evidence type="ECO:0000256" key="2">
    <source>
        <dbReference type="ARBA" id="ARBA00022578"/>
    </source>
</evidence>
<name>A0A4V2QF71_HYDET</name>
<dbReference type="GO" id="GO:0003677">
    <property type="term" value="F:DNA binding"/>
    <property type="evidence" value="ECO:0007669"/>
    <property type="project" value="UniProtKB-KW"/>
</dbReference>
<evidence type="ECO:0000313" key="7">
    <source>
        <dbReference type="Proteomes" id="UP000295008"/>
    </source>
</evidence>
<keyword evidence="3" id="KW-0238">DNA-binding</keyword>
<gene>
    <name evidence="6" type="ORF">EDC14_100964</name>
</gene>
<reference evidence="6 7" key="1">
    <citation type="submission" date="2019-03" db="EMBL/GenBank/DDBJ databases">
        <title>Genomic Encyclopedia of Type Strains, Phase IV (KMG-IV): sequencing the most valuable type-strain genomes for metagenomic binning, comparative biology and taxonomic classification.</title>
        <authorList>
            <person name="Goeker M."/>
        </authorList>
    </citation>
    <scope>NUCLEOTIDE SEQUENCE [LARGE SCALE GENOMIC DNA]</scope>
    <source>
        <strain evidence="6 7">LX-B</strain>
    </source>
</reference>
<comment type="caution">
    <text evidence="6">The sequence shown here is derived from an EMBL/GenBank/DDBJ whole genome shotgun (WGS) entry which is preliminary data.</text>
</comment>
<evidence type="ECO:0000259" key="5">
    <source>
        <dbReference type="Pfam" id="PF01609"/>
    </source>
</evidence>
<proteinExistence type="inferred from homology"/>
<dbReference type="AlphaFoldDB" id="A0A4V2QF71"/>
<organism evidence="6 7">
    <name type="scientific">Hydrogenispora ethanolica</name>
    <dbReference type="NCBI Taxonomy" id="1082276"/>
    <lineage>
        <taxon>Bacteria</taxon>
        <taxon>Bacillati</taxon>
        <taxon>Bacillota</taxon>
        <taxon>Hydrogenispora</taxon>
    </lineage>
</organism>
<dbReference type="InterPro" id="IPR002559">
    <property type="entry name" value="Transposase_11"/>
</dbReference>
<dbReference type="NCBIfam" id="NF033592">
    <property type="entry name" value="transpos_IS4_1"/>
    <property type="match status" value="1"/>
</dbReference>
<dbReference type="SUPFAM" id="SSF53098">
    <property type="entry name" value="Ribonuclease H-like"/>
    <property type="match status" value="1"/>
</dbReference>
<dbReference type="Proteomes" id="UP000295008">
    <property type="component" value="Unassembled WGS sequence"/>
</dbReference>